<sequence>MYNPLVSETEQRIWPVTDYTTVHERANLVEVLDGKEIMPDRSTSLALIPSRTCSLSISSLGDPYRLPNMKREDSILFHYYDRFRTVALRHQSAVLQGLQQSLNKKKRTSFSRLELLSTILMLCFYEIYNAGQSPKDLHGLPTRPWMTHAGGVRRLLDLCQLESHDSHYEKAVVSFLSQYFASRSVLAFTSLSPLEDGVEIVDHAWYWLGMADRPPQEINPFAGCSNEMLTSILVITSRMRHIGRSRSQPLPSLQQTSANMMAKSLFAMDQHPPAETSGQILCVLEEIWPLLVGHKVAARTNGYSFLWESAMLDRHQVLEWV</sequence>
<gene>
    <name evidence="2" type="ORF">CCHR01_12108</name>
</gene>
<dbReference type="InterPro" id="IPR021858">
    <property type="entry name" value="Fun_TF"/>
</dbReference>
<proteinExistence type="predicted"/>
<dbReference type="Pfam" id="PF11951">
    <property type="entry name" value="Fungal_trans_2"/>
    <property type="match status" value="1"/>
</dbReference>
<evidence type="ECO:0000313" key="2">
    <source>
        <dbReference type="EMBL" id="KAK1845253.1"/>
    </source>
</evidence>
<name>A0AAD9EEG3_9PEZI</name>
<evidence type="ECO:0000313" key="3">
    <source>
        <dbReference type="Proteomes" id="UP001243330"/>
    </source>
</evidence>
<accession>A0AAD9EEG3</accession>
<reference evidence="2" key="1">
    <citation type="submission" date="2023-01" db="EMBL/GenBank/DDBJ databases">
        <title>Colletotrichum chrysophilum M932 genome sequence.</title>
        <authorList>
            <person name="Baroncelli R."/>
        </authorList>
    </citation>
    <scope>NUCLEOTIDE SEQUENCE</scope>
    <source>
        <strain evidence="2">M932</strain>
    </source>
</reference>
<dbReference type="AlphaFoldDB" id="A0AAD9EEG3"/>
<protein>
    <submittedName>
        <fullName evidence="2">Uncharacterized protein</fullName>
    </submittedName>
</protein>
<keyword evidence="3" id="KW-1185">Reference proteome</keyword>
<dbReference type="Proteomes" id="UP001243330">
    <property type="component" value="Unassembled WGS sequence"/>
</dbReference>
<comment type="caution">
    <text evidence="2">The sequence shown here is derived from an EMBL/GenBank/DDBJ whole genome shotgun (WGS) entry which is preliminary data.</text>
</comment>
<keyword evidence="1" id="KW-0539">Nucleus</keyword>
<organism evidence="2 3">
    <name type="scientific">Colletotrichum chrysophilum</name>
    <dbReference type="NCBI Taxonomy" id="1836956"/>
    <lineage>
        <taxon>Eukaryota</taxon>
        <taxon>Fungi</taxon>
        <taxon>Dikarya</taxon>
        <taxon>Ascomycota</taxon>
        <taxon>Pezizomycotina</taxon>
        <taxon>Sordariomycetes</taxon>
        <taxon>Hypocreomycetidae</taxon>
        <taxon>Glomerellales</taxon>
        <taxon>Glomerellaceae</taxon>
        <taxon>Colletotrichum</taxon>
        <taxon>Colletotrichum gloeosporioides species complex</taxon>
    </lineage>
</organism>
<evidence type="ECO:0000256" key="1">
    <source>
        <dbReference type="ARBA" id="ARBA00023242"/>
    </source>
</evidence>
<dbReference type="EMBL" id="JAQOWY010000279">
    <property type="protein sequence ID" value="KAK1845253.1"/>
    <property type="molecule type" value="Genomic_DNA"/>
</dbReference>